<feature type="transmembrane region" description="Helical" evidence="5">
    <location>
        <begin position="212"/>
        <end position="232"/>
    </location>
</feature>
<dbReference type="Proteomes" id="UP000178851">
    <property type="component" value="Unassembled WGS sequence"/>
</dbReference>
<reference evidence="6 7" key="1">
    <citation type="journal article" date="2016" name="Nat. Commun.">
        <title>Thousands of microbial genomes shed light on interconnected biogeochemical processes in an aquifer system.</title>
        <authorList>
            <person name="Anantharaman K."/>
            <person name="Brown C.T."/>
            <person name="Hug L.A."/>
            <person name="Sharon I."/>
            <person name="Castelle C.J."/>
            <person name="Probst A.J."/>
            <person name="Thomas B.C."/>
            <person name="Singh A."/>
            <person name="Wilkins M.J."/>
            <person name="Karaoz U."/>
            <person name="Brodie E.L."/>
            <person name="Williams K.H."/>
            <person name="Hubbard S.S."/>
            <person name="Banfield J.F."/>
        </authorList>
    </citation>
    <scope>NUCLEOTIDE SEQUENCE [LARGE SCALE GENOMIC DNA]</scope>
</reference>
<keyword evidence="2 5" id="KW-0812">Transmembrane</keyword>
<dbReference type="GO" id="GO:0012505">
    <property type="term" value="C:endomembrane system"/>
    <property type="evidence" value="ECO:0007669"/>
    <property type="project" value="UniProtKB-SubCell"/>
</dbReference>
<evidence type="ECO:0000256" key="2">
    <source>
        <dbReference type="ARBA" id="ARBA00022692"/>
    </source>
</evidence>
<dbReference type="GO" id="GO:0005384">
    <property type="term" value="F:manganese ion transmembrane transporter activity"/>
    <property type="evidence" value="ECO:0007669"/>
    <property type="project" value="InterPro"/>
</dbReference>
<dbReference type="PANTHER" id="PTHR31851">
    <property type="entry name" value="FE(2+)/MN(2+) TRANSPORTER PCL1"/>
    <property type="match status" value="1"/>
</dbReference>
<protein>
    <recommendedName>
        <fullName evidence="8">Iron transporter</fullName>
    </recommendedName>
</protein>
<dbReference type="EMBL" id="MGGI01000011">
    <property type="protein sequence ID" value="OGM26722.1"/>
    <property type="molecule type" value="Genomic_DNA"/>
</dbReference>
<proteinExistence type="predicted"/>
<feature type="transmembrane region" description="Helical" evidence="5">
    <location>
        <begin position="179"/>
        <end position="200"/>
    </location>
</feature>
<evidence type="ECO:0000313" key="7">
    <source>
        <dbReference type="Proteomes" id="UP000178851"/>
    </source>
</evidence>
<evidence type="ECO:0000313" key="6">
    <source>
        <dbReference type="EMBL" id="OGM26722.1"/>
    </source>
</evidence>
<keyword evidence="4 5" id="KW-0472">Membrane</keyword>
<comment type="caution">
    <text evidence="6">The sequence shown here is derived from an EMBL/GenBank/DDBJ whole genome shotgun (WGS) entry which is preliminary data.</text>
</comment>
<evidence type="ECO:0000256" key="1">
    <source>
        <dbReference type="ARBA" id="ARBA00004127"/>
    </source>
</evidence>
<sequence>MKSARRLRFGEEKHSRVNWLRDVILGGQDGLVNVLGIVLGVSTASSNNKILMTASLAAAFAESISMAAVAYTSTLADRDYYEKELKRELEEVNQAPEKEREEIRQIYERKGFAGKILEEVVEIITQNKKVWLNTMMEDELGLKRVEKNAILRTSIVVGFAALVGSFVPIMPFVFLPLPWSVVMSLFVSGVVLFGIGVYEAKTYVGHWIKNGFQMLVIGLGSALAGFLVGKIFR</sequence>
<feature type="transmembrane region" description="Helical" evidence="5">
    <location>
        <begin position="149"/>
        <end position="173"/>
    </location>
</feature>
<evidence type="ECO:0000256" key="5">
    <source>
        <dbReference type="SAM" id="Phobius"/>
    </source>
</evidence>
<organism evidence="6 7">
    <name type="scientific">Candidatus Woesebacteria bacterium RIFCSPHIGHO2_01_FULL_39_28</name>
    <dbReference type="NCBI Taxonomy" id="1802496"/>
    <lineage>
        <taxon>Bacteria</taxon>
        <taxon>Candidatus Woeseibacteriota</taxon>
    </lineage>
</organism>
<comment type="subcellular location">
    <subcellularLocation>
        <location evidence="1">Endomembrane system</location>
        <topology evidence="1">Multi-pass membrane protein</topology>
    </subcellularLocation>
</comment>
<dbReference type="InterPro" id="IPR008217">
    <property type="entry name" value="Ccc1_fam"/>
</dbReference>
<accession>A0A1F7YHI3</accession>
<dbReference type="AlphaFoldDB" id="A0A1F7YHI3"/>
<evidence type="ECO:0008006" key="8">
    <source>
        <dbReference type="Google" id="ProtNLM"/>
    </source>
</evidence>
<dbReference type="Pfam" id="PF01988">
    <property type="entry name" value="VIT1"/>
    <property type="match status" value="1"/>
</dbReference>
<gene>
    <name evidence="6" type="ORF">A2627_04060</name>
</gene>
<evidence type="ECO:0000256" key="3">
    <source>
        <dbReference type="ARBA" id="ARBA00022989"/>
    </source>
</evidence>
<name>A0A1F7YHI3_9BACT</name>
<keyword evidence="3 5" id="KW-1133">Transmembrane helix</keyword>
<dbReference type="GO" id="GO:0030026">
    <property type="term" value="P:intracellular manganese ion homeostasis"/>
    <property type="evidence" value="ECO:0007669"/>
    <property type="project" value="InterPro"/>
</dbReference>
<evidence type="ECO:0000256" key="4">
    <source>
        <dbReference type="ARBA" id="ARBA00023136"/>
    </source>
</evidence>